<evidence type="ECO:0000313" key="5">
    <source>
        <dbReference type="Proteomes" id="UP001230156"/>
    </source>
</evidence>
<dbReference type="EC" id="3.5.3.6" evidence="2"/>
<dbReference type="Pfam" id="PF19420">
    <property type="entry name" value="DDAH_eukar"/>
    <property type="match status" value="1"/>
</dbReference>
<comment type="catalytic activity">
    <reaction evidence="3">
        <text>L-arginine + H2O = L-citrulline + NH4(+)</text>
        <dbReference type="Rhea" id="RHEA:19597"/>
        <dbReference type="ChEBI" id="CHEBI:15377"/>
        <dbReference type="ChEBI" id="CHEBI:28938"/>
        <dbReference type="ChEBI" id="CHEBI:32682"/>
        <dbReference type="ChEBI" id="CHEBI:57743"/>
        <dbReference type="EC" id="3.5.3.6"/>
    </reaction>
</comment>
<dbReference type="Proteomes" id="UP001230156">
    <property type="component" value="Unassembled WGS sequence"/>
</dbReference>
<evidence type="ECO:0000256" key="2">
    <source>
        <dbReference type="ARBA" id="ARBA00012171"/>
    </source>
</evidence>
<evidence type="ECO:0000313" key="4">
    <source>
        <dbReference type="EMBL" id="MDQ7247906.1"/>
    </source>
</evidence>
<comment type="pathway">
    <text evidence="1">Amino-acid degradation; L-arginine degradation via ADI pathway; carbamoyl phosphate from L-arginine: step 1/2.</text>
</comment>
<sequence length="294" mass="32340">MSVGMNELKLNEVGRLKRVALRRPEQAMLSQAKIDAEWKPLNYHTRPDFEVAIAEHKRLVEIIQGVGAEVIYLPAQESLTMDSLYVRDAATLCAKGVILCNMGKPARAAEPGVHGEHFRKAGIPVAGAITGEGKVEGGDIIWLDQRHVGIARGYRTNAEGIRQFKEIVGPDVHVEVAVLPHYKGPFDVFHLMSIISPLDEKLQLVYSPLMPVTFREWLLDHGHQLVEVPEEEFASMGCNVLAIAPREVVMVKGNPETQRRMEAAGCKVHVIDADAISVPGEGGPTCLTRPLIRA</sequence>
<evidence type="ECO:0000256" key="1">
    <source>
        <dbReference type="ARBA" id="ARBA00005213"/>
    </source>
</evidence>
<dbReference type="RefSeq" id="WP_379955349.1">
    <property type="nucleotide sequence ID" value="NZ_JAUYVI010000003.1"/>
</dbReference>
<accession>A0ABU0YJL7</accession>
<dbReference type="PANTHER" id="PTHR47271:SF2">
    <property type="entry name" value="ARGININE DEIMINASE"/>
    <property type="match status" value="1"/>
</dbReference>
<protein>
    <recommendedName>
        <fullName evidence="2">arginine deiminase</fullName>
        <ecNumber evidence="2">3.5.3.6</ecNumber>
    </recommendedName>
</protein>
<keyword evidence="5" id="KW-1185">Reference proteome</keyword>
<reference evidence="5" key="1">
    <citation type="submission" date="2023-08" db="EMBL/GenBank/DDBJ databases">
        <title>Rhodospirillaceae gen. nov., a novel taxon isolated from the Yangtze River Yuezi River estuary sludge.</title>
        <authorList>
            <person name="Ruan L."/>
        </authorList>
    </citation>
    <scope>NUCLEOTIDE SEQUENCE [LARGE SCALE GENOMIC DNA]</scope>
    <source>
        <strain evidence="5">R-7</strain>
    </source>
</reference>
<proteinExistence type="predicted"/>
<dbReference type="SUPFAM" id="SSF55909">
    <property type="entry name" value="Pentein"/>
    <property type="match status" value="1"/>
</dbReference>
<name>A0ABU0YJL7_9PROT</name>
<comment type="caution">
    <text evidence="4">The sequence shown here is derived from an EMBL/GenBank/DDBJ whole genome shotgun (WGS) entry which is preliminary data.</text>
</comment>
<dbReference type="Gene3D" id="3.75.10.10">
    <property type="entry name" value="L-arginine/glycine Amidinotransferase, Chain A"/>
    <property type="match status" value="1"/>
</dbReference>
<dbReference type="EMBL" id="JAUYVI010000003">
    <property type="protein sequence ID" value="MDQ7247906.1"/>
    <property type="molecule type" value="Genomic_DNA"/>
</dbReference>
<gene>
    <name evidence="4" type="ORF">Q8A70_09525</name>
</gene>
<organism evidence="4 5">
    <name type="scientific">Dongia sedimenti</name>
    <dbReference type="NCBI Taxonomy" id="3064282"/>
    <lineage>
        <taxon>Bacteria</taxon>
        <taxon>Pseudomonadati</taxon>
        <taxon>Pseudomonadota</taxon>
        <taxon>Alphaproteobacteria</taxon>
        <taxon>Rhodospirillales</taxon>
        <taxon>Dongiaceae</taxon>
        <taxon>Dongia</taxon>
    </lineage>
</organism>
<evidence type="ECO:0000256" key="3">
    <source>
        <dbReference type="ARBA" id="ARBA00049429"/>
    </source>
</evidence>
<dbReference type="PANTHER" id="PTHR47271">
    <property type="entry name" value="ARGININE DEIMINASE"/>
    <property type="match status" value="1"/>
</dbReference>